<evidence type="ECO:0000256" key="1">
    <source>
        <dbReference type="ARBA" id="ARBA00000085"/>
    </source>
</evidence>
<dbReference type="EMBL" id="JAHHHN010000001">
    <property type="protein sequence ID" value="MBW4560076.1"/>
    <property type="molecule type" value="Genomic_DNA"/>
</dbReference>
<gene>
    <name evidence="11" type="ORF">KME32_02780</name>
</gene>
<dbReference type="Proteomes" id="UP000715781">
    <property type="component" value="Unassembled WGS sequence"/>
</dbReference>
<dbReference type="PROSITE" id="PS50109">
    <property type="entry name" value="HIS_KIN"/>
    <property type="match status" value="1"/>
</dbReference>
<dbReference type="SMART" id="SM00065">
    <property type="entry name" value="GAF"/>
    <property type="match status" value="1"/>
</dbReference>
<evidence type="ECO:0000313" key="12">
    <source>
        <dbReference type="Proteomes" id="UP000715781"/>
    </source>
</evidence>
<dbReference type="EC" id="2.7.13.3" evidence="3"/>
<proteinExistence type="inferred from homology"/>
<dbReference type="SMART" id="SM00388">
    <property type="entry name" value="HisKA"/>
    <property type="match status" value="1"/>
</dbReference>
<evidence type="ECO:0000313" key="11">
    <source>
        <dbReference type="EMBL" id="MBW4560076.1"/>
    </source>
</evidence>
<accession>A0A951PWA0</accession>
<dbReference type="PANTHER" id="PTHR43711">
    <property type="entry name" value="TWO-COMPONENT HISTIDINE KINASE"/>
    <property type="match status" value="1"/>
</dbReference>
<protein>
    <recommendedName>
        <fullName evidence="8">Circadian input-output histidine kinase CikA</fullName>
        <ecNumber evidence="3">2.7.13.3</ecNumber>
    </recommendedName>
</protein>
<dbReference type="InterPro" id="IPR003661">
    <property type="entry name" value="HisK_dim/P_dom"/>
</dbReference>
<dbReference type="SMART" id="SM00387">
    <property type="entry name" value="HATPase_c"/>
    <property type="match status" value="1"/>
</dbReference>
<evidence type="ECO:0000259" key="10">
    <source>
        <dbReference type="PROSITE" id="PS50109"/>
    </source>
</evidence>
<dbReference type="InterPro" id="IPR003594">
    <property type="entry name" value="HATPase_dom"/>
</dbReference>
<evidence type="ECO:0000256" key="6">
    <source>
        <dbReference type="ARBA" id="ARBA00022777"/>
    </source>
</evidence>
<dbReference type="InterPro" id="IPR050736">
    <property type="entry name" value="Sensor_HK_Regulatory"/>
</dbReference>
<keyword evidence="9" id="KW-0175">Coiled coil</keyword>
<dbReference type="GO" id="GO:0000155">
    <property type="term" value="F:phosphorelay sensor kinase activity"/>
    <property type="evidence" value="ECO:0007669"/>
    <property type="project" value="InterPro"/>
</dbReference>
<keyword evidence="7" id="KW-0902">Two-component regulatory system</keyword>
<feature type="domain" description="Histidine kinase" evidence="10">
    <location>
        <begin position="257"/>
        <end position="476"/>
    </location>
</feature>
<organism evidence="11 12">
    <name type="scientific">Mojavia pulchra JT2-VF2</name>
    <dbReference type="NCBI Taxonomy" id="287848"/>
    <lineage>
        <taxon>Bacteria</taxon>
        <taxon>Bacillati</taxon>
        <taxon>Cyanobacteriota</taxon>
        <taxon>Cyanophyceae</taxon>
        <taxon>Nostocales</taxon>
        <taxon>Nostocaceae</taxon>
    </lineage>
</organism>
<dbReference type="InterPro" id="IPR036890">
    <property type="entry name" value="HATPase_C_sf"/>
</dbReference>
<dbReference type="PRINTS" id="PR00344">
    <property type="entry name" value="BCTRLSENSOR"/>
</dbReference>
<name>A0A951PWA0_9NOST</name>
<dbReference type="CDD" id="cd00082">
    <property type="entry name" value="HisKA"/>
    <property type="match status" value="1"/>
</dbReference>
<dbReference type="PANTHER" id="PTHR43711:SF26">
    <property type="entry name" value="SENSOR HISTIDINE KINASE RCSC"/>
    <property type="match status" value="1"/>
</dbReference>
<sequence>MGKESIAPQLPQQLKIFQLLTNLTNQRLTHLPDLLEVIVKEVCNAVDSAQLCLIALYNPQTQYLELSTAVGIGVEKLSFLKLNDTLADEDVFWGRKDEYIFSHEPLNTKSGLLAQVFATGVSQMFQKIECVDENFSTSAFASVPCCCAFTPASMYVVAIESAQAGRLGVLAIGNWENPYAFNTASQQLLDAIGEVAAIAINNAKMLKTLEEREERLAKQNEILLEQNRELEKTRHQIQLQNLQLLEAANLKSQFLATTSHELRTPLNVILGLSQVLLRQRNSSLSEPQVEMVQRILNNGNHLLDIIEDMLYFAKVEAGRLSFQVEEFNLTTLVLTTVAEHRSLAEDKLLNLQLDINLTHPLIVNDRARLKQVLAKLLLNAIKFTETGSVEVKVWEVSSDRIAIAVQDTGIGIAESDLESIFEQLRQVDQSNTRKYGGMGLGLAITKSLVQIMQGTISVNSKLGQGSTFYIELPRQAKFED</sequence>
<evidence type="ECO:0000256" key="2">
    <source>
        <dbReference type="ARBA" id="ARBA00006402"/>
    </source>
</evidence>
<evidence type="ECO:0000256" key="3">
    <source>
        <dbReference type="ARBA" id="ARBA00012438"/>
    </source>
</evidence>
<dbReference type="InterPro" id="IPR005467">
    <property type="entry name" value="His_kinase_dom"/>
</dbReference>
<dbReference type="SUPFAM" id="SSF55781">
    <property type="entry name" value="GAF domain-like"/>
    <property type="match status" value="1"/>
</dbReference>
<keyword evidence="5" id="KW-0808">Transferase</keyword>
<evidence type="ECO:0000256" key="9">
    <source>
        <dbReference type="SAM" id="Coils"/>
    </source>
</evidence>
<feature type="coiled-coil region" evidence="9">
    <location>
        <begin position="206"/>
        <end position="243"/>
    </location>
</feature>
<dbReference type="FunFam" id="3.30.565.10:FF:000010">
    <property type="entry name" value="Sensor histidine kinase RcsC"/>
    <property type="match status" value="1"/>
</dbReference>
<dbReference type="CDD" id="cd16922">
    <property type="entry name" value="HATPase_EvgS-ArcB-TorS-like"/>
    <property type="match status" value="1"/>
</dbReference>
<dbReference type="Pfam" id="PF00512">
    <property type="entry name" value="HisKA"/>
    <property type="match status" value="1"/>
</dbReference>
<comment type="similarity">
    <text evidence="2">In the N-terminal section; belongs to the phytochrome family.</text>
</comment>
<dbReference type="Gene3D" id="1.10.287.130">
    <property type="match status" value="1"/>
</dbReference>
<evidence type="ECO:0000256" key="8">
    <source>
        <dbReference type="ARBA" id="ARBA00074306"/>
    </source>
</evidence>
<comment type="caution">
    <text evidence="11">The sequence shown here is derived from an EMBL/GenBank/DDBJ whole genome shotgun (WGS) entry which is preliminary data.</text>
</comment>
<dbReference type="Gene3D" id="3.30.565.10">
    <property type="entry name" value="Histidine kinase-like ATPase, C-terminal domain"/>
    <property type="match status" value="1"/>
</dbReference>
<dbReference type="Pfam" id="PF02518">
    <property type="entry name" value="HATPase_c"/>
    <property type="match status" value="1"/>
</dbReference>
<evidence type="ECO:0000256" key="4">
    <source>
        <dbReference type="ARBA" id="ARBA00022553"/>
    </source>
</evidence>
<dbReference type="InterPro" id="IPR036097">
    <property type="entry name" value="HisK_dim/P_sf"/>
</dbReference>
<keyword evidence="6 11" id="KW-0418">Kinase</keyword>
<evidence type="ECO:0000256" key="7">
    <source>
        <dbReference type="ARBA" id="ARBA00023012"/>
    </source>
</evidence>
<keyword evidence="4" id="KW-0597">Phosphoprotein</keyword>
<dbReference type="InterPro" id="IPR029016">
    <property type="entry name" value="GAF-like_dom_sf"/>
</dbReference>
<reference evidence="11" key="2">
    <citation type="journal article" date="2022" name="Microbiol. Resour. Announc.">
        <title>Metagenome Sequencing to Explore Phylogenomics of Terrestrial Cyanobacteria.</title>
        <authorList>
            <person name="Ward R.D."/>
            <person name="Stajich J.E."/>
            <person name="Johansen J.R."/>
            <person name="Huntemann M."/>
            <person name="Clum A."/>
            <person name="Foster B."/>
            <person name="Foster B."/>
            <person name="Roux S."/>
            <person name="Palaniappan K."/>
            <person name="Varghese N."/>
            <person name="Mukherjee S."/>
            <person name="Reddy T.B.K."/>
            <person name="Daum C."/>
            <person name="Copeland A."/>
            <person name="Chen I.A."/>
            <person name="Ivanova N.N."/>
            <person name="Kyrpides N.C."/>
            <person name="Shapiro N."/>
            <person name="Eloe-Fadrosh E.A."/>
            <person name="Pietrasiak N."/>
        </authorList>
    </citation>
    <scope>NUCLEOTIDE SEQUENCE</scope>
    <source>
        <strain evidence="11">JT2-VF2</strain>
    </source>
</reference>
<dbReference type="SUPFAM" id="SSF47384">
    <property type="entry name" value="Homodimeric domain of signal transducing histidine kinase"/>
    <property type="match status" value="1"/>
</dbReference>
<reference evidence="11" key="1">
    <citation type="submission" date="2021-05" db="EMBL/GenBank/DDBJ databases">
        <authorList>
            <person name="Pietrasiak N."/>
            <person name="Ward R."/>
            <person name="Stajich J.E."/>
            <person name="Kurbessoian T."/>
        </authorList>
    </citation>
    <scope>NUCLEOTIDE SEQUENCE</scope>
    <source>
        <strain evidence="11">JT2-VF2</strain>
    </source>
</reference>
<dbReference type="AlphaFoldDB" id="A0A951PWA0"/>
<dbReference type="Gene3D" id="3.30.450.40">
    <property type="match status" value="1"/>
</dbReference>
<comment type="catalytic activity">
    <reaction evidence="1">
        <text>ATP + protein L-histidine = ADP + protein N-phospho-L-histidine.</text>
        <dbReference type="EC" id="2.7.13.3"/>
    </reaction>
</comment>
<dbReference type="InterPro" id="IPR003018">
    <property type="entry name" value="GAF"/>
</dbReference>
<evidence type="ECO:0000256" key="5">
    <source>
        <dbReference type="ARBA" id="ARBA00022679"/>
    </source>
</evidence>
<dbReference type="InterPro" id="IPR004358">
    <property type="entry name" value="Sig_transdc_His_kin-like_C"/>
</dbReference>
<dbReference type="SUPFAM" id="SSF55874">
    <property type="entry name" value="ATPase domain of HSP90 chaperone/DNA topoisomerase II/histidine kinase"/>
    <property type="match status" value="1"/>
</dbReference>